<dbReference type="EMBL" id="CM055733">
    <property type="protein sequence ID" value="KAJ8009981.1"/>
    <property type="molecule type" value="Genomic_DNA"/>
</dbReference>
<evidence type="ECO:0000313" key="1">
    <source>
        <dbReference type="EMBL" id="KAJ8009981.1"/>
    </source>
</evidence>
<name>A0ACC2H2N2_DALPE</name>
<reference evidence="1" key="1">
    <citation type="submission" date="2021-05" db="EMBL/GenBank/DDBJ databases">
        <authorList>
            <person name="Pan Q."/>
            <person name="Jouanno E."/>
            <person name="Zahm M."/>
            <person name="Klopp C."/>
            <person name="Cabau C."/>
            <person name="Louis A."/>
            <person name="Berthelot C."/>
            <person name="Parey E."/>
            <person name="Roest Crollius H."/>
            <person name="Montfort J."/>
            <person name="Robinson-Rechavi M."/>
            <person name="Bouchez O."/>
            <person name="Lampietro C."/>
            <person name="Lopez Roques C."/>
            <person name="Donnadieu C."/>
            <person name="Postlethwait J."/>
            <person name="Bobe J."/>
            <person name="Dillon D."/>
            <person name="Chandos A."/>
            <person name="von Hippel F."/>
            <person name="Guiguen Y."/>
        </authorList>
    </citation>
    <scope>NUCLEOTIDE SEQUENCE</scope>
    <source>
        <strain evidence="1">YG-Jan2019</strain>
    </source>
</reference>
<evidence type="ECO:0000313" key="2">
    <source>
        <dbReference type="Proteomes" id="UP001157502"/>
    </source>
</evidence>
<sequence length="75" mass="8511">MRKLMRLCLSVGGPLGGRSPFQLKRVKHRTNPSMHFKEDYAKGITTLFPNLADPRSKFGYDHYYNAEDGSGYLAC</sequence>
<proteinExistence type="predicted"/>
<organism evidence="1 2">
    <name type="scientific">Dallia pectoralis</name>
    <name type="common">Alaska blackfish</name>
    <dbReference type="NCBI Taxonomy" id="75939"/>
    <lineage>
        <taxon>Eukaryota</taxon>
        <taxon>Metazoa</taxon>
        <taxon>Chordata</taxon>
        <taxon>Craniata</taxon>
        <taxon>Vertebrata</taxon>
        <taxon>Euteleostomi</taxon>
        <taxon>Actinopterygii</taxon>
        <taxon>Neopterygii</taxon>
        <taxon>Teleostei</taxon>
        <taxon>Protacanthopterygii</taxon>
        <taxon>Esociformes</taxon>
        <taxon>Umbridae</taxon>
        <taxon>Dallia</taxon>
    </lineage>
</organism>
<keyword evidence="2" id="KW-1185">Reference proteome</keyword>
<protein>
    <submittedName>
        <fullName evidence="1">Uncharacterized protein</fullName>
    </submittedName>
</protein>
<gene>
    <name evidence="1" type="ORF">DPEC_G00069810</name>
</gene>
<comment type="caution">
    <text evidence="1">The sequence shown here is derived from an EMBL/GenBank/DDBJ whole genome shotgun (WGS) entry which is preliminary data.</text>
</comment>
<dbReference type="Proteomes" id="UP001157502">
    <property type="component" value="Chromosome 6"/>
</dbReference>
<accession>A0ACC2H2N2</accession>